<comment type="subcellular location">
    <subcellularLocation>
        <location evidence="12">Cytoplasm</location>
    </subcellularLocation>
</comment>
<comment type="activity regulation">
    <text evidence="12">Activated by a monovalent cation that binds near, but not in, the active site. The most likely occupant of the site in vivo is potassium. Ion binding induces a conformational change that may alter substrate affinity.</text>
</comment>
<evidence type="ECO:0000256" key="4">
    <source>
        <dbReference type="ARBA" id="ARBA00022679"/>
    </source>
</evidence>
<dbReference type="InterPro" id="IPR029056">
    <property type="entry name" value="Ribokinase-like"/>
</dbReference>
<dbReference type="InterPro" id="IPR011877">
    <property type="entry name" value="Ribokinase"/>
</dbReference>
<name>A0A3D9I5F2_9BACL</name>
<keyword evidence="12" id="KW-0963">Cytoplasm</keyword>
<protein>
    <recommendedName>
        <fullName evidence="3 12">Ribokinase</fullName>
        <shortName evidence="12">RK</shortName>
        <ecNumber evidence="2 12">2.7.1.15</ecNumber>
    </recommendedName>
</protein>
<feature type="binding site" evidence="12">
    <location>
        <position position="291"/>
    </location>
    <ligand>
        <name>K(+)</name>
        <dbReference type="ChEBI" id="CHEBI:29103"/>
    </ligand>
</feature>
<evidence type="ECO:0000256" key="3">
    <source>
        <dbReference type="ARBA" id="ARBA00016943"/>
    </source>
</evidence>
<dbReference type="UniPathway" id="UPA00916">
    <property type="reaction ID" value="UER00889"/>
</dbReference>
<evidence type="ECO:0000256" key="9">
    <source>
        <dbReference type="ARBA" id="ARBA00022842"/>
    </source>
</evidence>
<evidence type="ECO:0000256" key="12">
    <source>
        <dbReference type="HAMAP-Rule" id="MF_01987"/>
    </source>
</evidence>
<comment type="similarity">
    <text evidence="1">Belongs to the carbohydrate kinase pfkB family.</text>
</comment>
<keyword evidence="7 12" id="KW-0418">Kinase</keyword>
<comment type="cofactor">
    <cofactor evidence="12">
        <name>Mg(2+)</name>
        <dbReference type="ChEBI" id="CHEBI:18420"/>
    </cofactor>
    <text evidence="12">Requires a divalent cation, most likely magnesium in vivo, as an electrophilic catalyst to aid phosphoryl group transfer. It is the chelate of the metal and the nucleotide that is the actual substrate.</text>
</comment>
<keyword evidence="4 12" id="KW-0808">Transferase</keyword>
<dbReference type="PROSITE" id="PS00583">
    <property type="entry name" value="PFKB_KINASES_1"/>
    <property type="match status" value="1"/>
</dbReference>
<evidence type="ECO:0000256" key="1">
    <source>
        <dbReference type="ARBA" id="ARBA00005380"/>
    </source>
</evidence>
<feature type="binding site" evidence="12">
    <location>
        <begin position="224"/>
        <end position="229"/>
    </location>
    <ligand>
        <name>ATP</name>
        <dbReference type="ChEBI" id="CHEBI:30616"/>
    </ligand>
</feature>
<evidence type="ECO:0000256" key="11">
    <source>
        <dbReference type="ARBA" id="ARBA00023277"/>
    </source>
</evidence>
<comment type="caution">
    <text evidence="14">The sequence shown here is derived from an EMBL/GenBank/DDBJ whole genome shotgun (WGS) entry which is preliminary data.</text>
</comment>
<feature type="binding site" evidence="12">
    <location>
        <position position="280"/>
    </location>
    <ligand>
        <name>ATP</name>
        <dbReference type="ChEBI" id="CHEBI:30616"/>
    </ligand>
</feature>
<dbReference type="GO" id="GO:0046872">
    <property type="term" value="F:metal ion binding"/>
    <property type="evidence" value="ECO:0007669"/>
    <property type="project" value="UniProtKB-KW"/>
</dbReference>
<evidence type="ECO:0000256" key="10">
    <source>
        <dbReference type="ARBA" id="ARBA00022958"/>
    </source>
</evidence>
<keyword evidence="15" id="KW-1185">Reference proteome</keyword>
<sequence>MTVLMKSICVIGSLNLDIVAAVERFPQPGETLTADGYSVFFGGKGGNQAIALGRLGARVKMAGKVGDDIHGHDYIRHLRMNGVDVSGISVEKGAATGTAMIWVDRQGENQIVVSAGANGLLQPSDIDAMWEELVHSDIFLFQLEIPIGTVAYAVKRLKQAGKTIVLDPAPASLLPDAIFRYIDYMTPNETEIRYYAGRQERYVYQLKEAAGSLLRKGVGTIVAKAGEEGAYWIREAEMTHIEAFPVQAVDTTGAGDSFNAGFAYALASGLDVEDAVRIGNAVGALSVRQVGAQSAMPTREELERFLETHQRGITL</sequence>
<dbReference type="Proteomes" id="UP000256977">
    <property type="component" value="Unassembled WGS sequence"/>
</dbReference>
<feature type="binding site" evidence="12">
    <location>
        <position position="256"/>
    </location>
    <ligand>
        <name>substrate</name>
    </ligand>
</feature>
<comment type="subunit">
    <text evidence="12">Homodimer.</text>
</comment>
<feature type="binding site" evidence="12">
    <location>
        <begin position="255"/>
        <end position="256"/>
    </location>
    <ligand>
        <name>ATP</name>
        <dbReference type="ChEBI" id="CHEBI:30616"/>
    </ligand>
</feature>
<gene>
    <name evidence="12" type="primary">rbsK</name>
    <name evidence="14" type="ORF">DFP98_1379</name>
</gene>
<evidence type="ECO:0000256" key="8">
    <source>
        <dbReference type="ARBA" id="ARBA00022840"/>
    </source>
</evidence>
<organism evidence="14 15">
    <name type="scientific">Cohnella phaseoli</name>
    <dbReference type="NCBI Taxonomy" id="456490"/>
    <lineage>
        <taxon>Bacteria</taxon>
        <taxon>Bacillati</taxon>
        <taxon>Bacillota</taxon>
        <taxon>Bacilli</taxon>
        <taxon>Bacillales</taxon>
        <taxon>Paenibacillaceae</taxon>
        <taxon>Cohnella</taxon>
    </lineage>
</organism>
<dbReference type="Pfam" id="PF00294">
    <property type="entry name" value="PfkB"/>
    <property type="match status" value="1"/>
</dbReference>
<dbReference type="PROSITE" id="PS00584">
    <property type="entry name" value="PFKB_KINASES_2"/>
    <property type="match status" value="1"/>
</dbReference>
<keyword evidence="11 12" id="KW-0119">Carbohydrate metabolism</keyword>
<accession>A0A3D9I5F2</accession>
<keyword evidence="6 12" id="KW-0547">Nucleotide-binding</keyword>
<dbReference type="EMBL" id="QRDZ01000037">
    <property type="protein sequence ID" value="RED57017.1"/>
    <property type="molecule type" value="Genomic_DNA"/>
</dbReference>
<feature type="binding site" evidence="12">
    <location>
        <position position="286"/>
    </location>
    <ligand>
        <name>K(+)</name>
        <dbReference type="ChEBI" id="CHEBI:29103"/>
    </ligand>
</feature>
<evidence type="ECO:0000259" key="13">
    <source>
        <dbReference type="Pfam" id="PF00294"/>
    </source>
</evidence>
<keyword evidence="8 12" id="KW-0067">ATP-binding</keyword>
<dbReference type="NCBIfam" id="TIGR02152">
    <property type="entry name" value="D_ribokin_bact"/>
    <property type="match status" value="1"/>
</dbReference>
<reference evidence="14 15" key="1">
    <citation type="submission" date="2018-07" db="EMBL/GenBank/DDBJ databases">
        <title>Genomic Encyclopedia of Type Strains, Phase III (KMG-III): the genomes of soil and plant-associated and newly described type strains.</title>
        <authorList>
            <person name="Whitman W."/>
        </authorList>
    </citation>
    <scope>NUCLEOTIDE SEQUENCE [LARGE SCALE GENOMIC DNA]</scope>
    <source>
        <strain evidence="14 15">CECT 7287</strain>
    </source>
</reference>
<dbReference type="PANTHER" id="PTHR10584">
    <property type="entry name" value="SUGAR KINASE"/>
    <property type="match status" value="1"/>
</dbReference>
<feature type="binding site" evidence="12">
    <location>
        <position position="252"/>
    </location>
    <ligand>
        <name>K(+)</name>
        <dbReference type="ChEBI" id="CHEBI:29103"/>
    </ligand>
</feature>
<evidence type="ECO:0000256" key="7">
    <source>
        <dbReference type="ARBA" id="ARBA00022777"/>
    </source>
</evidence>
<dbReference type="GO" id="GO:0005524">
    <property type="term" value="F:ATP binding"/>
    <property type="evidence" value="ECO:0007669"/>
    <property type="project" value="UniProtKB-UniRule"/>
</dbReference>
<feature type="binding site" evidence="12">
    <location>
        <position position="289"/>
    </location>
    <ligand>
        <name>K(+)</name>
        <dbReference type="ChEBI" id="CHEBI:29103"/>
    </ligand>
</feature>
<dbReference type="PANTHER" id="PTHR10584:SF166">
    <property type="entry name" value="RIBOKINASE"/>
    <property type="match status" value="1"/>
</dbReference>
<keyword evidence="5 12" id="KW-0479">Metal-binding</keyword>
<dbReference type="HAMAP" id="MF_01987">
    <property type="entry name" value="Ribokinase"/>
    <property type="match status" value="1"/>
</dbReference>
<proteinExistence type="inferred from homology"/>
<evidence type="ECO:0000256" key="6">
    <source>
        <dbReference type="ARBA" id="ARBA00022741"/>
    </source>
</evidence>
<comment type="function">
    <text evidence="12">Catalyzes the phosphorylation of ribose at O-5 in a reaction requiring ATP and magnesium. The resulting D-ribose-5-phosphate can then be used either for sythesis of nucleotides, histidine, and tryptophan, or as a component of the pentose phosphate pathway.</text>
</comment>
<dbReference type="Gene3D" id="3.40.1190.20">
    <property type="match status" value="1"/>
</dbReference>
<evidence type="ECO:0000313" key="15">
    <source>
        <dbReference type="Proteomes" id="UP000256977"/>
    </source>
</evidence>
<comment type="similarity">
    <text evidence="12">Belongs to the carbohydrate kinase PfkB family. Ribokinase subfamily.</text>
</comment>
<keyword evidence="9 12" id="KW-0460">Magnesium</keyword>
<dbReference type="InterPro" id="IPR011611">
    <property type="entry name" value="PfkB_dom"/>
</dbReference>
<feature type="binding site" evidence="12">
    <location>
        <position position="144"/>
    </location>
    <ligand>
        <name>substrate</name>
    </ligand>
</feature>
<dbReference type="InterPro" id="IPR002173">
    <property type="entry name" value="Carboh/pur_kinase_PfkB_CS"/>
</dbReference>
<feature type="active site" description="Proton acceptor" evidence="12">
    <location>
        <position position="256"/>
    </location>
</feature>
<dbReference type="AlphaFoldDB" id="A0A3D9I5F2"/>
<keyword evidence="10 12" id="KW-0630">Potassium</keyword>
<evidence type="ECO:0000256" key="5">
    <source>
        <dbReference type="ARBA" id="ARBA00022723"/>
    </source>
</evidence>
<feature type="binding site" evidence="12">
    <location>
        <position position="188"/>
    </location>
    <ligand>
        <name>ATP</name>
        <dbReference type="ChEBI" id="CHEBI:30616"/>
    </ligand>
</feature>
<feature type="binding site" evidence="12">
    <location>
        <begin position="43"/>
        <end position="47"/>
    </location>
    <ligand>
        <name>substrate</name>
    </ligand>
</feature>
<evidence type="ECO:0000256" key="2">
    <source>
        <dbReference type="ARBA" id="ARBA00012035"/>
    </source>
</evidence>
<feature type="binding site" evidence="12">
    <location>
        <begin position="15"/>
        <end position="17"/>
    </location>
    <ligand>
        <name>substrate</name>
    </ligand>
</feature>
<dbReference type="CDD" id="cd01174">
    <property type="entry name" value="ribokinase"/>
    <property type="match status" value="1"/>
</dbReference>
<feature type="binding site" evidence="12">
    <location>
        <position position="250"/>
    </location>
    <ligand>
        <name>K(+)</name>
        <dbReference type="ChEBI" id="CHEBI:29103"/>
    </ligand>
</feature>
<dbReference type="SUPFAM" id="SSF53613">
    <property type="entry name" value="Ribokinase-like"/>
    <property type="match status" value="1"/>
</dbReference>
<comment type="catalytic activity">
    <reaction evidence="12">
        <text>D-ribose + ATP = D-ribose 5-phosphate + ADP + H(+)</text>
        <dbReference type="Rhea" id="RHEA:13697"/>
        <dbReference type="ChEBI" id="CHEBI:15378"/>
        <dbReference type="ChEBI" id="CHEBI:30616"/>
        <dbReference type="ChEBI" id="CHEBI:47013"/>
        <dbReference type="ChEBI" id="CHEBI:78346"/>
        <dbReference type="ChEBI" id="CHEBI:456216"/>
        <dbReference type="EC" id="2.7.1.15"/>
    </reaction>
</comment>
<dbReference type="EC" id="2.7.1.15" evidence="2 12"/>
<dbReference type="GO" id="GO:0005829">
    <property type="term" value="C:cytosol"/>
    <property type="evidence" value="ECO:0007669"/>
    <property type="project" value="TreeGrafter"/>
</dbReference>
<comment type="pathway">
    <text evidence="12">Carbohydrate metabolism; D-ribose degradation; D-ribose 5-phosphate from beta-D-ribopyranose: step 2/2.</text>
</comment>
<evidence type="ECO:0000313" key="14">
    <source>
        <dbReference type="EMBL" id="RED57017.1"/>
    </source>
</evidence>
<feature type="domain" description="Carbohydrate kinase PfkB" evidence="13">
    <location>
        <begin position="5"/>
        <end position="299"/>
    </location>
</feature>
<dbReference type="GO" id="GO:0004747">
    <property type="term" value="F:ribokinase activity"/>
    <property type="evidence" value="ECO:0007669"/>
    <property type="project" value="UniProtKB-UniRule"/>
</dbReference>
<dbReference type="GO" id="GO:0019303">
    <property type="term" value="P:D-ribose catabolic process"/>
    <property type="evidence" value="ECO:0007669"/>
    <property type="project" value="UniProtKB-UniRule"/>
</dbReference>
<dbReference type="InterPro" id="IPR002139">
    <property type="entry name" value="Ribo/fructo_kinase"/>
</dbReference>
<dbReference type="PRINTS" id="PR00990">
    <property type="entry name" value="RIBOKINASE"/>
</dbReference>
<comment type="caution">
    <text evidence="12">Lacks conserved residue(s) required for the propagation of feature annotation.</text>
</comment>